<dbReference type="EMBL" id="CAJJDO010000012">
    <property type="protein sequence ID" value="CAD8143674.1"/>
    <property type="molecule type" value="Genomic_DNA"/>
</dbReference>
<dbReference type="PANTHER" id="PTHR13391">
    <property type="entry name" value="MITOCHONDRIAL DISTRIBUTION REGULATOR MISATO"/>
    <property type="match status" value="1"/>
</dbReference>
<dbReference type="GO" id="GO:0005737">
    <property type="term" value="C:cytoplasm"/>
    <property type="evidence" value="ECO:0007669"/>
    <property type="project" value="TreeGrafter"/>
</dbReference>
<keyword evidence="2" id="KW-1185">Reference proteome</keyword>
<gene>
    <name evidence="1" type="ORF">PPENT_87.1.T0120347</name>
</gene>
<dbReference type="PANTHER" id="PTHR13391:SF0">
    <property type="entry name" value="PROTEIN MISATO HOMOLOG 1"/>
    <property type="match status" value="1"/>
</dbReference>
<sequence>MILSLFLGNRAVNLGITSQYLDLQNKFQEEDPILHQFDHNKRPNSLYFGNDLDLSKSLNMINMNSLKQETQEVPIINEQEKDEPQIIKLTQKYLHEMRIDQNQIYNYKKNFENENDLFAINFDTTQVELFQDNIQTQLEKADQCDGFELIVDCETCYGEIGLKVVDSLNDLQGNSKSPKLVISIVDPCNNIKNRIINRSLTLTQYQQNSTLLVPLELKDMQIHLNQIELNQQYSFLINNIICSYKCKQEYVSMHEFCNRITSAPQNNIFNILASIPSIQDKPDDSILNYKQIKNLDKFYISQDIINLNSEKESFGESYFLRGISPIPNERNLKSYGVDIRILDYIYQVPMLYNYIDVLPFHSCIFSNESYKFTLLKLYNELNSIKKMGFWQYEKQSLEDEQQLKYDLFQLIENYGGVDEEEQL</sequence>
<protein>
    <submittedName>
        <fullName evidence="1">Uncharacterized protein</fullName>
    </submittedName>
</protein>
<accession>A0A8S1SY85</accession>
<evidence type="ECO:0000313" key="1">
    <source>
        <dbReference type="EMBL" id="CAD8143674.1"/>
    </source>
</evidence>
<dbReference type="GO" id="GO:0007005">
    <property type="term" value="P:mitochondrion organization"/>
    <property type="evidence" value="ECO:0007669"/>
    <property type="project" value="InterPro"/>
</dbReference>
<comment type="caution">
    <text evidence="1">The sequence shown here is derived from an EMBL/GenBank/DDBJ whole genome shotgun (WGS) entry which is preliminary data.</text>
</comment>
<dbReference type="InterPro" id="IPR049942">
    <property type="entry name" value="DML1/Misato"/>
</dbReference>
<evidence type="ECO:0000313" key="2">
    <source>
        <dbReference type="Proteomes" id="UP000689195"/>
    </source>
</evidence>
<dbReference type="Proteomes" id="UP000689195">
    <property type="component" value="Unassembled WGS sequence"/>
</dbReference>
<organism evidence="1 2">
    <name type="scientific">Paramecium pentaurelia</name>
    <dbReference type="NCBI Taxonomy" id="43138"/>
    <lineage>
        <taxon>Eukaryota</taxon>
        <taxon>Sar</taxon>
        <taxon>Alveolata</taxon>
        <taxon>Ciliophora</taxon>
        <taxon>Intramacronucleata</taxon>
        <taxon>Oligohymenophorea</taxon>
        <taxon>Peniculida</taxon>
        <taxon>Parameciidae</taxon>
        <taxon>Paramecium</taxon>
    </lineage>
</organism>
<name>A0A8S1SY85_9CILI</name>
<reference evidence="1" key="1">
    <citation type="submission" date="2021-01" db="EMBL/GenBank/DDBJ databases">
        <authorList>
            <consortium name="Genoscope - CEA"/>
            <person name="William W."/>
        </authorList>
    </citation>
    <scope>NUCLEOTIDE SEQUENCE</scope>
</reference>
<dbReference type="OrthoDB" id="286296at2759"/>
<dbReference type="AlphaFoldDB" id="A0A8S1SY85"/>
<proteinExistence type="predicted"/>